<dbReference type="SUPFAM" id="SSF51569">
    <property type="entry name" value="Aldolase"/>
    <property type="match status" value="1"/>
</dbReference>
<dbReference type="InterPro" id="IPR013785">
    <property type="entry name" value="Aldolase_TIM"/>
</dbReference>
<dbReference type="RefSeq" id="WP_017823769.1">
    <property type="nucleotide sequence ID" value="NZ_AORC01000015.1"/>
</dbReference>
<dbReference type="Gene3D" id="3.20.20.70">
    <property type="entry name" value="Aldolase class I"/>
    <property type="match status" value="1"/>
</dbReference>
<dbReference type="STRING" id="1249481.D641_0112110"/>
<dbReference type="InterPro" id="IPR006190">
    <property type="entry name" value="SAF_AFP_Neu5Ac"/>
</dbReference>
<protein>
    <submittedName>
        <fullName evidence="2">N-acetylneuraminate synthase</fullName>
    </submittedName>
</protein>
<evidence type="ECO:0000313" key="3">
    <source>
        <dbReference type="Proteomes" id="UP000019754"/>
    </source>
</evidence>
<sequence length="357" mass="38192">MPLSHNGTPTSLQIGDLQVGESHRPFVAAEMSGNHNGDLGRALAIVDAIAETGAPAIKLQTYTADTITIDADGPAFRITESHGLWGGRNLYSLYQEAHTPWEWHEAIFARAREHGMIPFSSPFDDTAVDLLEDLGAEVYKIASLEIGDIPLLRKVARTGKPVILSTGAADAGDVDLAVKTLRAEGNEQIAVLGCTSSYPATAEASNLRTIPVLADTWKVVGGLSDHTKGIGVSVAAVAFGAAILEKHVTLRRADGGVDSDFSLEPEELKALVDESYAAWLALGEVHVGPTKSEAESQRLRRSLFVVKDVRAGEEITAENVRSIRPAGGLEPRYLDVVLGRTFAKDVERGTPLSWDLV</sequence>
<dbReference type="InterPro" id="IPR020030">
    <property type="entry name" value="Pseudaminic_synth_PseI"/>
</dbReference>
<dbReference type="InterPro" id="IPR057736">
    <property type="entry name" value="SAF_PseI/NeuA/NeuB"/>
</dbReference>
<dbReference type="SUPFAM" id="SSF51269">
    <property type="entry name" value="AFP III-like domain"/>
    <property type="match status" value="1"/>
</dbReference>
<evidence type="ECO:0000313" key="2">
    <source>
        <dbReference type="EMBL" id="EYT48377.1"/>
    </source>
</evidence>
<dbReference type="InterPro" id="IPR051690">
    <property type="entry name" value="PseI-like"/>
</dbReference>
<organism evidence="2 3">
    <name type="scientific">Brachybacterium muris UCD-AY4</name>
    <dbReference type="NCBI Taxonomy" id="1249481"/>
    <lineage>
        <taxon>Bacteria</taxon>
        <taxon>Bacillati</taxon>
        <taxon>Actinomycetota</taxon>
        <taxon>Actinomycetes</taxon>
        <taxon>Micrococcales</taxon>
        <taxon>Dermabacteraceae</taxon>
        <taxon>Brachybacterium</taxon>
    </lineage>
</organism>
<keyword evidence="3" id="KW-1185">Reference proteome</keyword>
<dbReference type="GO" id="GO:0016051">
    <property type="term" value="P:carbohydrate biosynthetic process"/>
    <property type="evidence" value="ECO:0007669"/>
    <property type="project" value="InterPro"/>
</dbReference>
<gene>
    <name evidence="2" type="ORF">D641_0112110</name>
</gene>
<dbReference type="OrthoDB" id="9814210at2"/>
<dbReference type="Gene3D" id="3.90.1210.10">
    <property type="entry name" value="Antifreeze-like/N-acetylneuraminic acid synthase C-terminal domain"/>
    <property type="match status" value="1"/>
</dbReference>
<feature type="domain" description="AFP-like" evidence="1">
    <location>
        <begin position="302"/>
        <end position="357"/>
    </location>
</feature>
<dbReference type="PROSITE" id="PS50844">
    <property type="entry name" value="AFP_LIKE"/>
    <property type="match status" value="1"/>
</dbReference>
<dbReference type="Pfam" id="PF08666">
    <property type="entry name" value="SAF"/>
    <property type="match status" value="1"/>
</dbReference>
<dbReference type="SMART" id="SM00858">
    <property type="entry name" value="SAF"/>
    <property type="match status" value="1"/>
</dbReference>
<proteinExistence type="predicted"/>
<dbReference type="InterPro" id="IPR013974">
    <property type="entry name" value="SAF"/>
</dbReference>
<dbReference type="AlphaFoldDB" id="A0A022KYQ3"/>
<dbReference type="HOGENOM" id="CLU_040465_0_1_11"/>
<comment type="caution">
    <text evidence="2">The sequence shown here is derived from an EMBL/GenBank/DDBJ whole genome shotgun (WGS) entry which is preliminary data.</text>
</comment>
<dbReference type="EMBL" id="AORC01000015">
    <property type="protein sequence ID" value="EYT48377.1"/>
    <property type="molecule type" value="Genomic_DNA"/>
</dbReference>
<dbReference type="InterPro" id="IPR036732">
    <property type="entry name" value="AFP_Neu5c_C_sf"/>
</dbReference>
<dbReference type="InterPro" id="IPR013132">
    <property type="entry name" value="PseI/NeuA/B-like_N"/>
</dbReference>
<dbReference type="NCBIfam" id="TIGR03586">
    <property type="entry name" value="PseI"/>
    <property type="match status" value="1"/>
</dbReference>
<dbReference type="CDD" id="cd11615">
    <property type="entry name" value="SAF_NeuB_like"/>
    <property type="match status" value="1"/>
</dbReference>
<dbReference type="GO" id="GO:0047444">
    <property type="term" value="F:N-acylneuraminate-9-phosphate synthase activity"/>
    <property type="evidence" value="ECO:0007669"/>
    <property type="project" value="TreeGrafter"/>
</dbReference>
<dbReference type="Proteomes" id="UP000019754">
    <property type="component" value="Unassembled WGS sequence"/>
</dbReference>
<dbReference type="Pfam" id="PF03102">
    <property type="entry name" value="NeuB"/>
    <property type="match status" value="1"/>
</dbReference>
<dbReference type="PANTHER" id="PTHR42966:SF2">
    <property type="entry name" value="PSEUDAMINIC ACID SYNTHASE"/>
    <property type="match status" value="1"/>
</dbReference>
<reference evidence="2 3" key="1">
    <citation type="journal article" date="2013" name="Genome Announc.">
        <title>Draft genome sequence of an Actinobacterium, Brachybacterium muris strain UCD-AY4.</title>
        <authorList>
            <person name="Lo J.R."/>
            <person name="Lang J.M."/>
            <person name="Darling A.E."/>
            <person name="Eisen J.A."/>
            <person name="Coil D.A."/>
        </authorList>
    </citation>
    <scope>NUCLEOTIDE SEQUENCE [LARGE SCALE GENOMIC DNA]</scope>
    <source>
        <strain evidence="2 3">UCD-AY4</strain>
    </source>
</reference>
<name>A0A022KYQ3_9MICO</name>
<accession>A0A022KYQ3</accession>
<evidence type="ECO:0000259" key="1">
    <source>
        <dbReference type="PROSITE" id="PS50844"/>
    </source>
</evidence>
<dbReference type="PANTHER" id="PTHR42966">
    <property type="entry name" value="N-ACETYLNEURAMINATE SYNTHASE"/>
    <property type="match status" value="1"/>
</dbReference>